<gene>
    <name evidence="7" type="ORF">FBEOM_2407</name>
</gene>
<feature type="transmembrane region" description="Helical" evidence="6">
    <location>
        <begin position="144"/>
        <end position="166"/>
    </location>
</feature>
<keyword evidence="2 6" id="KW-0812">Transmembrane</keyword>
<dbReference type="OrthoDB" id="3358017at2759"/>
<evidence type="ECO:0000256" key="5">
    <source>
        <dbReference type="SAM" id="MobiDB-lite"/>
    </source>
</evidence>
<dbReference type="Pfam" id="PF04479">
    <property type="entry name" value="RTA1"/>
    <property type="match status" value="1"/>
</dbReference>
<keyword evidence="3 6" id="KW-1133">Transmembrane helix</keyword>
<dbReference type="PANTHER" id="PTHR31465:SF35">
    <property type="entry name" value="RTA1 DOMAIN PROTEIN-RELATED"/>
    <property type="match status" value="1"/>
</dbReference>
<accession>A0A9P5AS64</accession>
<feature type="transmembrane region" description="Helical" evidence="6">
    <location>
        <begin position="267"/>
        <end position="287"/>
    </location>
</feature>
<organism evidence="7 8">
    <name type="scientific">Fusarium beomiforme</name>
    <dbReference type="NCBI Taxonomy" id="44412"/>
    <lineage>
        <taxon>Eukaryota</taxon>
        <taxon>Fungi</taxon>
        <taxon>Dikarya</taxon>
        <taxon>Ascomycota</taxon>
        <taxon>Pezizomycotina</taxon>
        <taxon>Sordariomycetes</taxon>
        <taxon>Hypocreomycetidae</taxon>
        <taxon>Hypocreales</taxon>
        <taxon>Nectriaceae</taxon>
        <taxon>Fusarium</taxon>
        <taxon>Fusarium burgessii species complex</taxon>
    </lineage>
</organism>
<protein>
    <submittedName>
        <fullName evidence="7">RTM1</fullName>
    </submittedName>
</protein>
<evidence type="ECO:0000256" key="3">
    <source>
        <dbReference type="ARBA" id="ARBA00022989"/>
    </source>
</evidence>
<feature type="compositionally biased region" description="Pro residues" evidence="5">
    <location>
        <begin position="24"/>
        <end position="34"/>
    </location>
</feature>
<evidence type="ECO:0000256" key="6">
    <source>
        <dbReference type="SAM" id="Phobius"/>
    </source>
</evidence>
<evidence type="ECO:0000313" key="7">
    <source>
        <dbReference type="EMBL" id="KAF4343667.1"/>
    </source>
</evidence>
<proteinExistence type="predicted"/>
<evidence type="ECO:0000256" key="2">
    <source>
        <dbReference type="ARBA" id="ARBA00022692"/>
    </source>
</evidence>
<keyword evidence="8" id="KW-1185">Reference proteome</keyword>
<dbReference type="EMBL" id="PVQB02000084">
    <property type="protein sequence ID" value="KAF4343667.1"/>
    <property type="molecule type" value="Genomic_DNA"/>
</dbReference>
<dbReference type="AlphaFoldDB" id="A0A9P5AS64"/>
<comment type="subcellular location">
    <subcellularLocation>
        <location evidence="1">Membrane</location>
        <topology evidence="1">Multi-pass membrane protein</topology>
    </subcellularLocation>
</comment>
<comment type="caution">
    <text evidence="7">The sequence shown here is derived from an EMBL/GenBank/DDBJ whole genome shotgun (WGS) entry which is preliminary data.</text>
</comment>
<feature type="transmembrane region" description="Helical" evidence="6">
    <location>
        <begin position="221"/>
        <end position="246"/>
    </location>
</feature>
<keyword evidence="4 6" id="KW-0472">Membrane</keyword>
<reference evidence="7" key="2">
    <citation type="submission" date="2020-02" db="EMBL/GenBank/DDBJ databases">
        <title>Identification and distribution of gene clusters putatively required for synthesis of sphingolipid metabolism inhibitors in phylogenetically diverse species of the filamentous fungus Fusarium.</title>
        <authorList>
            <person name="Kim H.-S."/>
            <person name="Busman M."/>
            <person name="Brown D.W."/>
            <person name="Divon H."/>
            <person name="Uhlig S."/>
            <person name="Proctor R.H."/>
        </authorList>
    </citation>
    <scope>NUCLEOTIDE SEQUENCE</scope>
    <source>
        <strain evidence="7">NRRL 25174</strain>
    </source>
</reference>
<feature type="transmembrane region" description="Helical" evidence="6">
    <location>
        <begin position="189"/>
        <end position="209"/>
    </location>
</feature>
<sequence>MIEDRSRLYPPDQEPIAGSASSNPDPPYTNPPRPNINRPFPISKNAILFYHQTRGLSSYPLVQALKASFNMAAVELYHYHPSFILALVALGLFSASTVVCLLQMMRWRTWFFFPFLLGCTVEVAGYACRAISATESPDWTFIPYAIQTFASLLGPTLITASIYMILSKIIIVLDADVYSLVPVKAIPKLFIFGDLVSLAAQFTGAGILINAESVGQQRTGQLIIIGGLAFQVYFFGFFTSMLHIFHSRVQEGPTRQSTHLTIPWKRWIIVLYLVCGLVIARSVYRVVEYATGPLGIVQATEIYFYVFDTGFIFTVTLLLNIFHPRQLATVSSDDLKDIETVIVTPSKPLPRYQPPTTPPRYLQRPLYLPSYANLRNLPTPNALLPTEKTADAGSPSSTH</sequence>
<feature type="transmembrane region" description="Helical" evidence="6">
    <location>
        <begin position="302"/>
        <end position="322"/>
    </location>
</feature>
<name>A0A9P5AS64_9HYPO</name>
<dbReference type="GO" id="GO:0016020">
    <property type="term" value="C:membrane"/>
    <property type="evidence" value="ECO:0007669"/>
    <property type="project" value="UniProtKB-SubCell"/>
</dbReference>
<reference evidence="7" key="1">
    <citation type="journal article" date="2017" name="Mycologia">
        <title>Fusarium algeriense, sp. nov., a novel toxigenic crown rot pathogen of durum wheat from Algeria is nested in the Fusarium burgessii species complex.</title>
        <authorList>
            <person name="Laraba I."/>
            <person name="Keddad A."/>
            <person name="Boureghda H."/>
            <person name="Abdallah N."/>
            <person name="Vaughan M.M."/>
            <person name="Proctor R.H."/>
            <person name="Busman M."/>
            <person name="O'Donnell K."/>
        </authorList>
    </citation>
    <scope>NUCLEOTIDE SEQUENCE</scope>
    <source>
        <strain evidence="7">NRRL 25174</strain>
    </source>
</reference>
<dbReference type="InterPro" id="IPR007568">
    <property type="entry name" value="RTA1"/>
</dbReference>
<feature type="transmembrane region" description="Helical" evidence="6">
    <location>
        <begin position="83"/>
        <end position="102"/>
    </location>
</feature>
<evidence type="ECO:0000313" key="8">
    <source>
        <dbReference type="Proteomes" id="UP000730481"/>
    </source>
</evidence>
<dbReference type="PANTHER" id="PTHR31465">
    <property type="entry name" value="PROTEIN RTA1-RELATED"/>
    <property type="match status" value="1"/>
</dbReference>
<feature type="transmembrane region" description="Helical" evidence="6">
    <location>
        <begin position="109"/>
        <end position="132"/>
    </location>
</feature>
<evidence type="ECO:0000256" key="4">
    <source>
        <dbReference type="ARBA" id="ARBA00023136"/>
    </source>
</evidence>
<dbReference type="Proteomes" id="UP000730481">
    <property type="component" value="Unassembled WGS sequence"/>
</dbReference>
<feature type="region of interest" description="Disordered" evidence="5">
    <location>
        <begin position="1"/>
        <end position="35"/>
    </location>
</feature>
<evidence type="ECO:0000256" key="1">
    <source>
        <dbReference type="ARBA" id="ARBA00004141"/>
    </source>
</evidence>